<gene>
    <name evidence="2" type="ORF">ST47_g5527</name>
</gene>
<keyword evidence="3" id="KW-1185">Reference proteome</keyword>
<dbReference type="Gene3D" id="3.40.50.720">
    <property type="entry name" value="NAD(P)-binding Rossmann-like Domain"/>
    <property type="match status" value="1"/>
</dbReference>
<protein>
    <submittedName>
        <fullName evidence="2">Catalytic</fullName>
    </submittedName>
</protein>
<accession>A0A163DT72</accession>
<comment type="caution">
    <text evidence="2">The sequence shown here is derived from an EMBL/GenBank/DDBJ whole genome shotgun (WGS) entry which is preliminary data.</text>
</comment>
<evidence type="ECO:0000313" key="3">
    <source>
        <dbReference type="Proteomes" id="UP000076837"/>
    </source>
</evidence>
<dbReference type="GO" id="GO:0003824">
    <property type="term" value="F:catalytic activity"/>
    <property type="evidence" value="ECO:0007669"/>
    <property type="project" value="InterPro"/>
</dbReference>
<dbReference type="Proteomes" id="UP000076837">
    <property type="component" value="Unassembled WGS sequence"/>
</dbReference>
<dbReference type="InterPro" id="IPR029058">
    <property type="entry name" value="AB_hydrolase_fold"/>
</dbReference>
<reference evidence="2 3" key="1">
    <citation type="journal article" date="2016" name="Sci. Rep.">
        <title>Draft genome sequencing and secretome analysis of fungal phytopathogen Ascochyta rabiei provides insight into the necrotrophic effector repertoire.</title>
        <authorList>
            <person name="Verma S."/>
            <person name="Gazara R.K."/>
            <person name="Nizam S."/>
            <person name="Parween S."/>
            <person name="Chattopadhyay D."/>
            <person name="Verma P.K."/>
        </authorList>
    </citation>
    <scope>NUCLEOTIDE SEQUENCE [LARGE SCALE GENOMIC DNA]</scope>
    <source>
        <strain evidence="2 3">ArDII</strain>
    </source>
</reference>
<evidence type="ECO:0000313" key="2">
    <source>
        <dbReference type="EMBL" id="KZM23337.1"/>
    </source>
</evidence>
<dbReference type="InterPro" id="IPR000073">
    <property type="entry name" value="AB_hydrolase_1"/>
</dbReference>
<dbReference type="InterPro" id="IPR000639">
    <property type="entry name" value="Epox_hydrolase-like"/>
</dbReference>
<dbReference type="EMBL" id="JYNV01000198">
    <property type="protein sequence ID" value="KZM23337.1"/>
    <property type="molecule type" value="Genomic_DNA"/>
</dbReference>
<dbReference type="PRINTS" id="PR00412">
    <property type="entry name" value="EPOXHYDRLASE"/>
</dbReference>
<dbReference type="PANTHER" id="PTHR40129:SF2">
    <property type="entry name" value="KETOPANTOATE REDUCTASE N-TERMINAL DOMAIN-CONTAINING PROTEIN"/>
    <property type="match status" value="1"/>
</dbReference>
<proteinExistence type="predicted"/>
<name>A0A163DT72_DIDRA</name>
<dbReference type="Pfam" id="PF00561">
    <property type="entry name" value="Abhydrolase_1"/>
    <property type="match status" value="1"/>
</dbReference>
<dbReference type="SUPFAM" id="SSF53474">
    <property type="entry name" value="alpha/beta-Hydrolases"/>
    <property type="match status" value="1"/>
</dbReference>
<dbReference type="AlphaFoldDB" id="A0A163DT72"/>
<dbReference type="PANTHER" id="PTHR40129">
    <property type="entry name" value="KETOPANTOATE REDUCTASE N-TERMINAL DOMAIN-CONTAINING PROTEIN"/>
    <property type="match status" value="1"/>
</dbReference>
<evidence type="ECO:0000259" key="1">
    <source>
        <dbReference type="Pfam" id="PF00561"/>
    </source>
</evidence>
<dbReference type="STRING" id="5454.A0A163DT72"/>
<dbReference type="Gene3D" id="3.40.50.1820">
    <property type="entry name" value="alpha/beta hydrolase"/>
    <property type="match status" value="1"/>
</dbReference>
<sequence length="622" mass="69900">MEALKAADVTHRNGETTHYYEGGTADGIPLIFIHGWPDIAETWKHQLKHFSSGSAGSEYRVVAPDLRGYGDSSGPKDKRAYSLQVLVNELVEFAEKLDIKKAVWIGHDWGCGVVSALAAHHPELFLGLVVTAVPYRTLELGLDYLITLVNRDIYPEEEYKYGQFEYMKYYELHPDDSVKAFEGIAEKITKALYMRHDPSKHGKPSAAMSRQIKDGGWFGGHPEKIPDVPLEYTSLDQSLYDSLLASHKKHGFFPPTAYYLNHEANAEYAKSEKNGGTLEFPVLYIDAKHDAVCSPSATPKMGQSQREAVKDLTYETIESGHWVQLEKPGEVNKVLETCSEMLRETMQEVDLLILGAGWTATFLIPQLKKEGITYAATTTSGRDHTIPFKFSPDSGSVEPYTRLPSARTVLVTFPLKGHGQSKTIIGLYRAAHGPKNNWIQLGSTGIFNQLPDGWSADDAPYDRDDTRAIAEDELLAEHGCVLNLSGLYGGERVPSKWLSRLAKNKDDVRKRGAVHFVHGEDVARAIIATHRRFTPGKRWIIADLRVYDWYDLILSFSALAEGVEESAQEHEERLQFAKWVAELMIEEGIRALPREMSSLGRKLDSRGFWEYHGAWPRHPRLC</sequence>
<feature type="domain" description="AB hydrolase-1" evidence="1">
    <location>
        <begin position="29"/>
        <end position="328"/>
    </location>
</feature>
<organism evidence="2 3">
    <name type="scientific">Didymella rabiei</name>
    <name type="common">Chickpea ascochyta blight fungus</name>
    <name type="synonym">Mycosphaerella rabiei</name>
    <dbReference type="NCBI Taxonomy" id="5454"/>
    <lineage>
        <taxon>Eukaryota</taxon>
        <taxon>Fungi</taxon>
        <taxon>Dikarya</taxon>
        <taxon>Ascomycota</taxon>
        <taxon>Pezizomycotina</taxon>
        <taxon>Dothideomycetes</taxon>
        <taxon>Pleosporomycetidae</taxon>
        <taxon>Pleosporales</taxon>
        <taxon>Pleosporineae</taxon>
        <taxon>Didymellaceae</taxon>
        <taxon>Ascochyta</taxon>
    </lineage>
</organism>